<organism evidence="1 2">
    <name type="scientific">Staurois parvus</name>
    <dbReference type="NCBI Taxonomy" id="386267"/>
    <lineage>
        <taxon>Eukaryota</taxon>
        <taxon>Metazoa</taxon>
        <taxon>Chordata</taxon>
        <taxon>Craniata</taxon>
        <taxon>Vertebrata</taxon>
        <taxon>Euteleostomi</taxon>
        <taxon>Amphibia</taxon>
        <taxon>Batrachia</taxon>
        <taxon>Anura</taxon>
        <taxon>Neobatrachia</taxon>
        <taxon>Ranoidea</taxon>
        <taxon>Ranidae</taxon>
        <taxon>Staurois</taxon>
    </lineage>
</organism>
<evidence type="ECO:0000313" key="1">
    <source>
        <dbReference type="EMBL" id="CAI9615944.1"/>
    </source>
</evidence>
<comment type="caution">
    <text evidence="1">The sequence shown here is derived from an EMBL/GenBank/DDBJ whole genome shotgun (WGS) entry which is preliminary data.</text>
</comment>
<dbReference type="EMBL" id="CATNWA010019955">
    <property type="protein sequence ID" value="CAI9615944.1"/>
    <property type="molecule type" value="Genomic_DNA"/>
</dbReference>
<protein>
    <submittedName>
        <fullName evidence="1">Uncharacterized protein</fullName>
    </submittedName>
</protein>
<dbReference type="Proteomes" id="UP001162483">
    <property type="component" value="Unassembled WGS sequence"/>
</dbReference>
<evidence type="ECO:0000313" key="2">
    <source>
        <dbReference type="Proteomes" id="UP001162483"/>
    </source>
</evidence>
<sequence>MRLEQRTPLNGDYQAVPPVFQAVHTQVSSDSPTKMAAVTLPVPVSYV</sequence>
<reference evidence="1" key="1">
    <citation type="submission" date="2023-05" db="EMBL/GenBank/DDBJ databases">
        <authorList>
            <person name="Stuckert A."/>
        </authorList>
    </citation>
    <scope>NUCLEOTIDE SEQUENCE</scope>
</reference>
<accession>A0ABN9H2H8</accession>
<keyword evidence="2" id="KW-1185">Reference proteome</keyword>
<gene>
    <name evidence="1" type="ORF">SPARVUS_LOCUS15308535</name>
</gene>
<proteinExistence type="predicted"/>
<name>A0ABN9H2H8_9NEOB</name>